<dbReference type="InterPro" id="IPR029063">
    <property type="entry name" value="SAM-dependent_MTases_sf"/>
</dbReference>
<dbReference type="CDD" id="cd02440">
    <property type="entry name" value="AdoMet_MTases"/>
    <property type="match status" value="1"/>
</dbReference>
<proteinExistence type="predicted"/>
<dbReference type="AlphaFoldDB" id="B0C3A2"/>
<dbReference type="STRING" id="329726.AM1_3611"/>
<evidence type="ECO:0000259" key="1">
    <source>
        <dbReference type="Pfam" id="PF08241"/>
    </source>
</evidence>
<feature type="domain" description="Methyltransferase type 11" evidence="1">
    <location>
        <begin position="65"/>
        <end position="162"/>
    </location>
</feature>
<evidence type="ECO:0000313" key="3">
    <source>
        <dbReference type="Proteomes" id="UP000000268"/>
    </source>
</evidence>
<dbReference type="KEGG" id="amr:AM1_3611"/>
<dbReference type="Proteomes" id="UP000000268">
    <property type="component" value="Chromosome"/>
</dbReference>
<keyword evidence="3" id="KW-1185">Reference proteome</keyword>
<accession>B0C3A2</accession>
<dbReference type="Pfam" id="PF08241">
    <property type="entry name" value="Methyltransf_11"/>
    <property type="match status" value="1"/>
</dbReference>
<dbReference type="HOGENOM" id="CLU_978841_0_0_3"/>
<dbReference type="RefSeq" id="WP_012163994.1">
    <property type="nucleotide sequence ID" value="NC_009925.1"/>
</dbReference>
<dbReference type="GO" id="GO:0032259">
    <property type="term" value="P:methylation"/>
    <property type="evidence" value="ECO:0007669"/>
    <property type="project" value="UniProtKB-KW"/>
</dbReference>
<organism evidence="2 3">
    <name type="scientific">Acaryochloris marina (strain MBIC 11017)</name>
    <dbReference type="NCBI Taxonomy" id="329726"/>
    <lineage>
        <taxon>Bacteria</taxon>
        <taxon>Bacillati</taxon>
        <taxon>Cyanobacteriota</taxon>
        <taxon>Cyanophyceae</taxon>
        <taxon>Acaryochloridales</taxon>
        <taxon>Acaryochloridaceae</taxon>
        <taxon>Acaryochloris</taxon>
    </lineage>
</organism>
<sequence length="284" mass="31931">MQVEQNRCLTWEEAVQYLLSNPEQQELVKACYYDAPLVDAANRYWCSEEWHAINELLPTTVGSALDIGAGNGIASYALAKEGWQVHSLEPDPSNLVGVGAIYHLAKTAELPIQVTQEFGETLPFPDQSFELVFARQVLHHAQDLQELCKEINRVLKPGGKFIAVRDHVISSKEDLPRFLESHPLHHLYGGENAFLSTEYINALQQAGLRIDHVLKSFDSKINYAPLTPANMQAKFGQRLRPLPGSKSLAYLIFNSITFPILLRLLSTFDNRPGRLYSFICSKPL</sequence>
<dbReference type="eggNOG" id="COG2226">
    <property type="taxonomic scope" value="Bacteria"/>
</dbReference>
<name>B0C3A2_ACAM1</name>
<dbReference type="GO" id="GO:0008757">
    <property type="term" value="F:S-adenosylmethionine-dependent methyltransferase activity"/>
    <property type="evidence" value="ECO:0007669"/>
    <property type="project" value="InterPro"/>
</dbReference>
<dbReference type="InterPro" id="IPR013216">
    <property type="entry name" value="Methyltransf_11"/>
</dbReference>
<protein>
    <submittedName>
        <fullName evidence="2">Methyltransferase, putative</fullName>
    </submittedName>
</protein>
<dbReference type="Gene3D" id="3.40.50.150">
    <property type="entry name" value="Vaccinia Virus protein VP39"/>
    <property type="match status" value="1"/>
</dbReference>
<evidence type="ECO:0000313" key="2">
    <source>
        <dbReference type="EMBL" id="ABW28601.1"/>
    </source>
</evidence>
<dbReference type="EMBL" id="CP000828">
    <property type="protein sequence ID" value="ABW28601.1"/>
    <property type="molecule type" value="Genomic_DNA"/>
</dbReference>
<keyword evidence="2" id="KW-0808">Transferase</keyword>
<dbReference type="PANTHER" id="PTHR43591:SF24">
    <property type="entry name" value="2-METHOXY-6-POLYPRENYL-1,4-BENZOQUINOL METHYLASE, MITOCHONDRIAL"/>
    <property type="match status" value="1"/>
</dbReference>
<dbReference type="PANTHER" id="PTHR43591">
    <property type="entry name" value="METHYLTRANSFERASE"/>
    <property type="match status" value="1"/>
</dbReference>
<gene>
    <name evidence="2" type="ordered locus">AM1_3611</name>
</gene>
<keyword evidence="2" id="KW-0489">Methyltransferase</keyword>
<reference evidence="2 3" key="1">
    <citation type="journal article" date="2008" name="Proc. Natl. Acad. Sci. U.S.A.">
        <title>Niche adaptation and genome expansion in the chlorophyll d-producing cyanobacterium Acaryochloris marina.</title>
        <authorList>
            <person name="Swingley W.D."/>
            <person name="Chen M."/>
            <person name="Cheung P.C."/>
            <person name="Conrad A.L."/>
            <person name="Dejesa L.C."/>
            <person name="Hao J."/>
            <person name="Honchak B.M."/>
            <person name="Karbach L.E."/>
            <person name="Kurdoglu A."/>
            <person name="Lahiri S."/>
            <person name="Mastrian S.D."/>
            <person name="Miyashita H."/>
            <person name="Page L."/>
            <person name="Ramakrishna P."/>
            <person name="Satoh S."/>
            <person name="Sattley W.M."/>
            <person name="Shimada Y."/>
            <person name="Taylor H.L."/>
            <person name="Tomo T."/>
            <person name="Tsuchiya T."/>
            <person name="Wang Z.T."/>
            <person name="Raymond J."/>
            <person name="Mimuro M."/>
            <person name="Blankenship R.E."/>
            <person name="Touchman J.W."/>
        </authorList>
    </citation>
    <scope>NUCLEOTIDE SEQUENCE [LARGE SCALE GENOMIC DNA]</scope>
    <source>
        <strain evidence="3">MBIC 11017</strain>
    </source>
</reference>
<dbReference type="OrthoDB" id="9790457at2"/>
<dbReference type="SUPFAM" id="SSF53335">
    <property type="entry name" value="S-adenosyl-L-methionine-dependent methyltransferases"/>
    <property type="match status" value="1"/>
</dbReference>